<keyword evidence="4" id="KW-1003">Cell membrane</keyword>
<feature type="transmembrane region" description="Helical" evidence="8">
    <location>
        <begin position="134"/>
        <end position="154"/>
    </location>
</feature>
<dbReference type="PANTHER" id="PTHR30472">
    <property type="entry name" value="FERRIC ENTEROBACTIN TRANSPORT SYSTEM PERMEASE PROTEIN"/>
    <property type="match status" value="1"/>
</dbReference>
<evidence type="ECO:0000256" key="7">
    <source>
        <dbReference type="ARBA" id="ARBA00023136"/>
    </source>
</evidence>
<gene>
    <name evidence="9" type="ORF">SAMN04487970_101334</name>
</gene>
<accession>A0A1G4R8X5</accession>
<evidence type="ECO:0000256" key="4">
    <source>
        <dbReference type="ARBA" id="ARBA00022475"/>
    </source>
</evidence>
<sequence>MEAITQKADSFSKVKDYMFFLTLWLLLFVLSITALCLGRYGIPISDVLDVLSSKLLGKPSNVNQTIENIILNLRLPRIIASIVIGGSLALAGAAYQGIFRNPLVSPDILGVSSGAGLGAALAILFHLGTFGLQISSLAGGILAVMITSAIPKFMKNSSTIILVLGGIIVNGMMVSLLGLAKYMMDTENKLAEITYWLLGSLAKISKGDIMMISIPMVVSMLLLLAIRWRVNILALGESEAKNLGVNTEFYRGLVIVLSTILTACAVSVSGTIGWIGLIVPHLGRMLIGPDNKRLFPLSIIIGGGFLLLIDTLSRIVSPAELPISILTGLVGAPFYFWILHKQRMNMT</sequence>
<comment type="similarity">
    <text evidence="2">Belongs to the binding-protein-dependent transport system permease family. FecCD subfamily.</text>
</comment>
<feature type="transmembrane region" description="Helical" evidence="8">
    <location>
        <begin position="78"/>
        <end position="96"/>
    </location>
</feature>
<evidence type="ECO:0000313" key="9">
    <source>
        <dbReference type="EMBL" id="SCW53101.1"/>
    </source>
</evidence>
<evidence type="ECO:0000256" key="2">
    <source>
        <dbReference type="ARBA" id="ARBA00007935"/>
    </source>
</evidence>
<evidence type="ECO:0000313" key="10">
    <source>
        <dbReference type="Proteomes" id="UP000198601"/>
    </source>
</evidence>
<name>A0A1G4R8X5_9BACL</name>
<dbReference type="EMBL" id="FMTT01000013">
    <property type="protein sequence ID" value="SCW53101.1"/>
    <property type="molecule type" value="Genomic_DNA"/>
</dbReference>
<evidence type="ECO:0000256" key="5">
    <source>
        <dbReference type="ARBA" id="ARBA00022692"/>
    </source>
</evidence>
<reference evidence="10" key="1">
    <citation type="submission" date="2016-10" db="EMBL/GenBank/DDBJ databases">
        <authorList>
            <person name="Varghese N."/>
            <person name="Submissions S."/>
        </authorList>
    </citation>
    <scope>NUCLEOTIDE SEQUENCE [LARGE SCALE GENOMIC DNA]</scope>
    <source>
        <strain evidence="10">CGMCC 1.8946</strain>
    </source>
</reference>
<evidence type="ECO:0000256" key="3">
    <source>
        <dbReference type="ARBA" id="ARBA00022448"/>
    </source>
</evidence>
<feature type="transmembrane region" description="Helical" evidence="8">
    <location>
        <begin position="294"/>
        <end position="315"/>
    </location>
</feature>
<dbReference type="InterPro" id="IPR000522">
    <property type="entry name" value="ABC_transptr_permease_BtuC"/>
</dbReference>
<dbReference type="AlphaFoldDB" id="A0A1G4R8X5"/>
<dbReference type="SUPFAM" id="SSF81345">
    <property type="entry name" value="ABC transporter involved in vitamin B12 uptake, BtuC"/>
    <property type="match status" value="1"/>
</dbReference>
<dbReference type="FunFam" id="1.10.3470.10:FF:000001">
    <property type="entry name" value="Vitamin B12 ABC transporter permease BtuC"/>
    <property type="match status" value="1"/>
</dbReference>
<feature type="transmembrane region" description="Helical" evidence="8">
    <location>
        <begin position="249"/>
        <end position="282"/>
    </location>
</feature>
<keyword evidence="10" id="KW-1185">Reference proteome</keyword>
<dbReference type="PANTHER" id="PTHR30472:SF70">
    <property type="entry name" value="MOLYBDATE IMPORT SYSTEM PERMEASE PROTEIN MOLB"/>
    <property type="match status" value="1"/>
</dbReference>
<protein>
    <submittedName>
        <fullName evidence="9">Iron complex transport system permease protein</fullName>
    </submittedName>
</protein>
<keyword evidence="6 8" id="KW-1133">Transmembrane helix</keyword>
<evidence type="ECO:0000256" key="6">
    <source>
        <dbReference type="ARBA" id="ARBA00022989"/>
    </source>
</evidence>
<feature type="transmembrane region" description="Helical" evidence="8">
    <location>
        <begin position="17"/>
        <end position="37"/>
    </location>
</feature>
<organism evidence="9 10">
    <name type="scientific">Paenibacillus tianmuensis</name>
    <dbReference type="NCBI Taxonomy" id="624147"/>
    <lineage>
        <taxon>Bacteria</taxon>
        <taxon>Bacillati</taxon>
        <taxon>Bacillota</taxon>
        <taxon>Bacilli</taxon>
        <taxon>Bacillales</taxon>
        <taxon>Paenibacillaceae</taxon>
        <taxon>Paenibacillus</taxon>
    </lineage>
</organism>
<proteinExistence type="inferred from homology"/>
<feature type="transmembrane region" description="Helical" evidence="8">
    <location>
        <begin position="108"/>
        <end position="127"/>
    </location>
</feature>
<dbReference type="InterPro" id="IPR037294">
    <property type="entry name" value="ABC_BtuC-like"/>
</dbReference>
<dbReference type="GO" id="GO:0005886">
    <property type="term" value="C:plasma membrane"/>
    <property type="evidence" value="ECO:0007669"/>
    <property type="project" value="UniProtKB-SubCell"/>
</dbReference>
<keyword evidence="5 8" id="KW-0812">Transmembrane</keyword>
<dbReference type="GO" id="GO:0022857">
    <property type="term" value="F:transmembrane transporter activity"/>
    <property type="evidence" value="ECO:0007669"/>
    <property type="project" value="InterPro"/>
</dbReference>
<evidence type="ECO:0000256" key="1">
    <source>
        <dbReference type="ARBA" id="ARBA00004651"/>
    </source>
</evidence>
<comment type="subcellular location">
    <subcellularLocation>
        <location evidence="1">Cell membrane</location>
        <topology evidence="1">Multi-pass membrane protein</topology>
    </subcellularLocation>
</comment>
<dbReference type="GO" id="GO:0033214">
    <property type="term" value="P:siderophore-iron import into cell"/>
    <property type="evidence" value="ECO:0007669"/>
    <property type="project" value="TreeGrafter"/>
</dbReference>
<evidence type="ECO:0000256" key="8">
    <source>
        <dbReference type="SAM" id="Phobius"/>
    </source>
</evidence>
<feature type="transmembrane region" description="Helical" evidence="8">
    <location>
        <begin position="209"/>
        <end position="229"/>
    </location>
</feature>
<feature type="transmembrane region" description="Helical" evidence="8">
    <location>
        <begin position="321"/>
        <end position="339"/>
    </location>
</feature>
<dbReference type="Gene3D" id="1.10.3470.10">
    <property type="entry name" value="ABC transporter involved in vitamin B12 uptake, BtuC"/>
    <property type="match status" value="1"/>
</dbReference>
<keyword evidence="7 8" id="KW-0472">Membrane</keyword>
<dbReference type="STRING" id="624147.SAMN04487970_101334"/>
<dbReference type="Proteomes" id="UP000198601">
    <property type="component" value="Unassembled WGS sequence"/>
</dbReference>
<dbReference type="Pfam" id="PF01032">
    <property type="entry name" value="FecCD"/>
    <property type="match status" value="1"/>
</dbReference>
<feature type="transmembrane region" description="Helical" evidence="8">
    <location>
        <begin position="160"/>
        <end position="180"/>
    </location>
</feature>
<dbReference type="CDD" id="cd06550">
    <property type="entry name" value="TM_ABC_iron-siderophores_like"/>
    <property type="match status" value="1"/>
</dbReference>
<keyword evidence="3" id="KW-0813">Transport</keyword>